<dbReference type="EMBL" id="AFJL02000087">
    <property type="protein sequence ID" value="EMY05387.1"/>
    <property type="molecule type" value="Genomic_DNA"/>
</dbReference>
<evidence type="ECO:0000313" key="1">
    <source>
        <dbReference type="EMBL" id="EMY05387.1"/>
    </source>
</evidence>
<evidence type="ECO:0000313" key="2">
    <source>
        <dbReference type="Proteomes" id="UP000012329"/>
    </source>
</evidence>
<comment type="caution">
    <text evidence="1">The sequence shown here is derived from an EMBL/GenBank/DDBJ whole genome shotgun (WGS) entry which is preliminary data.</text>
</comment>
<gene>
    <name evidence="1" type="ORF">LEP1GSC029_3384</name>
</gene>
<sequence length="126" mass="13602">MSKNLSYKVKFGPPGHCNYDCSTGIHPSSCDRPIPIPDTFLIRGAQCLFEVFNRIINVEEMSSISGDRPARTASENGSSGGCLPSFPCATVSSYFEARKNVVKFIAFANIPHPTGNVRDEICAVSG</sequence>
<accession>A0A829D4W7</accession>
<dbReference type="Proteomes" id="UP000012329">
    <property type="component" value="Unassembled WGS sequence"/>
</dbReference>
<protein>
    <submittedName>
        <fullName evidence="1">Uncharacterized protein</fullName>
    </submittedName>
</protein>
<organism evidence="1 2">
    <name type="scientific">Leptospira interrogans str. 2002000626</name>
    <dbReference type="NCBI Taxonomy" id="996803"/>
    <lineage>
        <taxon>Bacteria</taxon>
        <taxon>Pseudomonadati</taxon>
        <taxon>Spirochaetota</taxon>
        <taxon>Spirochaetia</taxon>
        <taxon>Leptospirales</taxon>
        <taxon>Leptospiraceae</taxon>
        <taxon>Leptospira</taxon>
    </lineage>
</organism>
<reference evidence="1 2" key="1">
    <citation type="submission" date="2013-02" db="EMBL/GenBank/DDBJ databases">
        <authorList>
            <person name="Harkins D.M."/>
            <person name="Durkin A.S."/>
            <person name="Brinkac L.M."/>
            <person name="Haft D.H."/>
            <person name="Selengut J.D."/>
            <person name="Sanka R."/>
            <person name="DePew J."/>
            <person name="Purushe J."/>
            <person name="Whelen A.C."/>
            <person name="Vinetz J.M."/>
            <person name="Sutton G.G."/>
            <person name="Nierman W.C."/>
            <person name="Fouts D.E."/>
        </authorList>
    </citation>
    <scope>NUCLEOTIDE SEQUENCE [LARGE SCALE GENOMIC DNA]</scope>
    <source>
        <strain evidence="1 2">2002000626</strain>
    </source>
</reference>
<proteinExistence type="predicted"/>
<dbReference type="AlphaFoldDB" id="A0A829D4W7"/>
<name>A0A829D4W7_LEPIR</name>